<dbReference type="EC" id="3.1.1.-" evidence="3"/>
<dbReference type="PROSITE" id="PS00122">
    <property type="entry name" value="CARBOXYLESTERASE_B_1"/>
    <property type="match status" value="1"/>
</dbReference>
<evidence type="ECO:0000256" key="1">
    <source>
        <dbReference type="ARBA" id="ARBA00005964"/>
    </source>
</evidence>
<dbReference type="AlphaFoldDB" id="A0AAN6S172"/>
<name>A0AAN6S172_9PEZI</name>
<dbReference type="Pfam" id="PF00135">
    <property type="entry name" value="COesterase"/>
    <property type="match status" value="1"/>
</dbReference>
<dbReference type="EMBL" id="MU853896">
    <property type="protein sequence ID" value="KAK3936036.1"/>
    <property type="molecule type" value="Genomic_DNA"/>
</dbReference>
<dbReference type="Gene3D" id="3.40.50.1820">
    <property type="entry name" value="alpha/beta hydrolase"/>
    <property type="match status" value="1"/>
</dbReference>
<reference evidence="6" key="1">
    <citation type="journal article" date="2023" name="Mol. Phylogenet. Evol.">
        <title>Genome-scale phylogeny and comparative genomics of the fungal order Sordariales.</title>
        <authorList>
            <person name="Hensen N."/>
            <person name="Bonometti L."/>
            <person name="Westerberg I."/>
            <person name="Brannstrom I.O."/>
            <person name="Guillou S."/>
            <person name="Cros-Aarteil S."/>
            <person name="Calhoun S."/>
            <person name="Haridas S."/>
            <person name="Kuo A."/>
            <person name="Mondo S."/>
            <person name="Pangilinan J."/>
            <person name="Riley R."/>
            <person name="LaButti K."/>
            <person name="Andreopoulos B."/>
            <person name="Lipzen A."/>
            <person name="Chen C."/>
            <person name="Yan M."/>
            <person name="Daum C."/>
            <person name="Ng V."/>
            <person name="Clum A."/>
            <person name="Steindorff A."/>
            <person name="Ohm R.A."/>
            <person name="Martin F."/>
            <person name="Silar P."/>
            <person name="Natvig D.O."/>
            <person name="Lalanne C."/>
            <person name="Gautier V."/>
            <person name="Ament-Velasquez S.L."/>
            <person name="Kruys A."/>
            <person name="Hutchinson M.I."/>
            <person name="Powell A.J."/>
            <person name="Barry K."/>
            <person name="Miller A.N."/>
            <person name="Grigoriev I.V."/>
            <person name="Debuchy R."/>
            <person name="Gladieux P."/>
            <person name="Hiltunen Thoren M."/>
            <person name="Johannesson H."/>
        </authorList>
    </citation>
    <scope>NUCLEOTIDE SEQUENCE [LARGE SCALE GENOMIC DNA]</scope>
    <source>
        <strain evidence="6">CBS 340.73</strain>
    </source>
</reference>
<evidence type="ECO:0000259" key="4">
    <source>
        <dbReference type="Pfam" id="PF00135"/>
    </source>
</evidence>
<evidence type="ECO:0000313" key="5">
    <source>
        <dbReference type="EMBL" id="KAK3936036.1"/>
    </source>
</evidence>
<dbReference type="Proteomes" id="UP001303473">
    <property type="component" value="Unassembled WGS sequence"/>
</dbReference>
<dbReference type="GO" id="GO:0016787">
    <property type="term" value="F:hydrolase activity"/>
    <property type="evidence" value="ECO:0007669"/>
    <property type="project" value="UniProtKB-KW"/>
</dbReference>
<evidence type="ECO:0000313" key="6">
    <source>
        <dbReference type="Proteomes" id="UP001303473"/>
    </source>
</evidence>
<keyword evidence="2 3" id="KW-0378">Hydrolase</keyword>
<feature type="chain" id="PRO_5042664836" description="Carboxylic ester hydrolase" evidence="3">
    <location>
        <begin position="17"/>
        <end position="551"/>
    </location>
</feature>
<dbReference type="InterPro" id="IPR002018">
    <property type="entry name" value="CarbesteraseB"/>
</dbReference>
<dbReference type="PANTHER" id="PTHR11559">
    <property type="entry name" value="CARBOXYLESTERASE"/>
    <property type="match status" value="1"/>
</dbReference>
<evidence type="ECO:0000256" key="2">
    <source>
        <dbReference type="ARBA" id="ARBA00022801"/>
    </source>
</evidence>
<feature type="domain" description="Carboxylesterase type B" evidence="4">
    <location>
        <begin position="44"/>
        <end position="531"/>
    </location>
</feature>
<gene>
    <name evidence="5" type="ORF">QBC46DRAFT_420418</name>
</gene>
<organism evidence="5 6">
    <name type="scientific">Diplogelasinospora grovesii</name>
    <dbReference type="NCBI Taxonomy" id="303347"/>
    <lineage>
        <taxon>Eukaryota</taxon>
        <taxon>Fungi</taxon>
        <taxon>Dikarya</taxon>
        <taxon>Ascomycota</taxon>
        <taxon>Pezizomycotina</taxon>
        <taxon>Sordariomycetes</taxon>
        <taxon>Sordariomycetidae</taxon>
        <taxon>Sordariales</taxon>
        <taxon>Diplogelasinosporaceae</taxon>
        <taxon>Diplogelasinospora</taxon>
    </lineage>
</organism>
<proteinExistence type="inferred from homology"/>
<evidence type="ECO:0000256" key="3">
    <source>
        <dbReference type="RuleBase" id="RU361235"/>
    </source>
</evidence>
<sequence>MYTSLSLCGALALAVAARCAPATGASTNPVVDLGVTVHQGSLNATGGYYNFSNIPYAEPPVGALSGSPTQDYRQQDPSGAWLGISVPFMLSEISAGTAGSNSTGSLAPASTPDPRENEDCLLLDVIAPKTAFDNKATKKVPVLVWIHGGGYTAGSKNDNNPAGLVAQGMRDGKAGFVYVGINYRLGLFGFPPSNGASDKYSVVTNAGLYDQRLALRWIQKNIHLFGGDADAVTVMGESAGAGSVTFQMMTTMSDGSSSYNSKRTPFNKAIIQSPATRPAADAALYAQVYRQFLATANVTSMEQARSLSSVQLAQINGQMVANSAFASFTFGPNVDGQFITEIPSVGLAAGHIDRSVDTIVAHNLQEGLLFTDPRVQNQTAFKAFMTNLMPTVADAKIEYLVNNIYPEPGTAAAAGLPYTTQTQRLSLAIAEGAITCNAFGVDLAMLNKTRSYQFSVYPGIHAQDVGYTFFNKDGSDSASGFGLSRTIAKAMQNIFADFAMVGATGAGSAASQVPVFTNAANMLNITNSGMQVVTDPAANATCRYWLTGLFS</sequence>
<dbReference type="InterPro" id="IPR019826">
    <property type="entry name" value="Carboxylesterase_B_AS"/>
</dbReference>
<dbReference type="SUPFAM" id="SSF53474">
    <property type="entry name" value="alpha/beta-Hydrolases"/>
    <property type="match status" value="1"/>
</dbReference>
<comment type="similarity">
    <text evidence="1 3">Belongs to the type-B carboxylesterase/lipase family.</text>
</comment>
<dbReference type="InterPro" id="IPR050309">
    <property type="entry name" value="Type-B_Carboxylest/Lipase"/>
</dbReference>
<protein>
    <recommendedName>
        <fullName evidence="3">Carboxylic ester hydrolase</fullName>
        <ecNumber evidence="3">3.1.1.-</ecNumber>
    </recommendedName>
</protein>
<keyword evidence="3" id="KW-0732">Signal</keyword>
<keyword evidence="6" id="KW-1185">Reference proteome</keyword>
<feature type="signal peptide" evidence="3">
    <location>
        <begin position="1"/>
        <end position="16"/>
    </location>
</feature>
<accession>A0AAN6S172</accession>
<dbReference type="InterPro" id="IPR029058">
    <property type="entry name" value="AB_hydrolase_fold"/>
</dbReference>
<comment type="caution">
    <text evidence="5">The sequence shown here is derived from an EMBL/GenBank/DDBJ whole genome shotgun (WGS) entry which is preliminary data.</text>
</comment>